<dbReference type="Proteomes" id="UP000738349">
    <property type="component" value="Unassembled WGS sequence"/>
</dbReference>
<accession>A0A9P9E6F9</accession>
<feature type="compositionally biased region" description="Basic and acidic residues" evidence="1">
    <location>
        <begin position="181"/>
        <end position="201"/>
    </location>
</feature>
<evidence type="ECO:0000313" key="3">
    <source>
        <dbReference type="EMBL" id="KAH7132780.1"/>
    </source>
</evidence>
<evidence type="ECO:0000256" key="2">
    <source>
        <dbReference type="SAM" id="SignalP"/>
    </source>
</evidence>
<keyword evidence="4" id="KW-1185">Reference proteome</keyword>
<name>A0A9P9E6F9_9HYPO</name>
<dbReference type="AlphaFoldDB" id="A0A9P9E6F9"/>
<gene>
    <name evidence="3" type="ORF">EDB81DRAFT_887901</name>
</gene>
<keyword evidence="2" id="KW-0732">Signal</keyword>
<sequence>MRTFEHATSLRTLFLCAHTCLSAHIILCAEAAHSLCAIDLHLMAALDNTIVAAFDTCLQTPQKDVNKAPTTLSKALSDVHHPNLSQLRKTSPKAWFRWVIVSKENPNITGQINQLDISKIDELAGKIEKLKVHESVDQLYHHTFHTSDRGQARRKAYGFPLYEGRRKRRRLESLDSEEQQEQQHEEQRQHEAQQHEERQPQEEEQAQRSSFELLGSAPRLTPQYTIFPCGALSNHCDENVLDVLDAMEASEIYPNPQSEANARQDKSPKADVLPSVFPQRTCDRIVKRGSQAGITVSLTDPSTSTLNIEIIRDKMPELAADLFDKRVRYGKTKAEWVVEFDDGTDMTVTEWKLERVDELRMQRVLGNFISMAIHNDPQRISERDVGDSLTRRLTLSADGNAHSPGLLQVITDAAVMRQLENQLGLM</sequence>
<dbReference type="OrthoDB" id="5142871at2759"/>
<feature type="chain" id="PRO_5040399101" evidence="2">
    <location>
        <begin position="23"/>
        <end position="426"/>
    </location>
</feature>
<dbReference type="EMBL" id="JAGMUV010000016">
    <property type="protein sequence ID" value="KAH7132780.1"/>
    <property type="molecule type" value="Genomic_DNA"/>
</dbReference>
<feature type="region of interest" description="Disordered" evidence="1">
    <location>
        <begin position="168"/>
        <end position="209"/>
    </location>
</feature>
<organism evidence="3 4">
    <name type="scientific">Dactylonectria macrodidyma</name>
    <dbReference type="NCBI Taxonomy" id="307937"/>
    <lineage>
        <taxon>Eukaryota</taxon>
        <taxon>Fungi</taxon>
        <taxon>Dikarya</taxon>
        <taxon>Ascomycota</taxon>
        <taxon>Pezizomycotina</taxon>
        <taxon>Sordariomycetes</taxon>
        <taxon>Hypocreomycetidae</taxon>
        <taxon>Hypocreales</taxon>
        <taxon>Nectriaceae</taxon>
        <taxon>Dactylonectria</taxon>
    </lineage>
</organism>
<reference evidence="3" key="1">
    <citation type="journal article" date="2021" name="Nat. Commun.">
        <title>Genetic determinants of endophytism in the Arabidopsis root mycobiome.</title>
        <authorList>
            <person name="Mesny F."/>
            <person name="Miyauchi S."/>
            <person name="Thiergart T."/>
            <person name="Pickel B."/>
            <person name="Atanasova L."/>
            <person name="Karlsson M."/>
            <person name="Huettel B."/>
            <person name="Barry K.W."/>
            <person name="Haridas S."/>
            <person name="Chen C."/>
            <person name="Bauer D."/>
            <person name="Andreopoulos W."/>
            <person name="Pangilinan J."/>
            <person name="LaButti K."/>
            <person name="Riley R."/>
            <person name="Lipzen A."/>
            <person name="Clum A."/>
            <person name="Drula E."/>
            <person name="Henrissat B."/>
            <person name="Kohler A."/>
            <person name="Grigoriev I.V."/>
            <person name="Martin F.M."/>
            <person name="Hacquard S."/>
        </authorList>
    </citation>
    <scope>NUCLEOTIDE SEQUENCE</scope>
    <source>
        <strain evidence="3">MPI-CAGE-AT-0147</strain>
    </source>
</reference>
<evidence type="ECO:0000313" key="4">
    <source>
        <dbReference type="Proteomes" id="UP000738349"/>
    </source>
</evidence>
<feature type="signal peptide" evidence="2">
    <location>
        <begin position="1"/>
        <end position="22"/>
    </location>
</feature>
<protein>
    <submittedName>
        <fullName evidence="3">Uncharacterized protein</fullName>
    </submittedName>
</protein>
<evidence type="ECO:0000256" key="1">
    <source>
        <dbReference type="SAM" id="MobiDB-lite"/>
    </source>
</evidence>
<proteinExistence type="predicted"/>
<comment type="caution">
    <text evidence="3">The sequence shown here is derived from an EMBL/GenBank/DDBJ whole genome shotgun (WGS) entry which is preliminary data.</text>
</comment>